<dbReference type="Proteomes" id="UP000030764">
    <property type="component" value="Unassembled WGS sequence"/>
</dbReference>
<dbReference type="EMBL" id="KL363216">
    <property type="protein sequence ID" value="KFD53513.1"/>
    <property type="molecule type" value="Genomic_DNA"/>
</dbReference>
<dbReference type="SMART" id="SM00339">
    <property type="entry name" value="FH"/>
    <property type="match status" value="1"/>
</dbReference>
<comment type="subcellular location">
    <subcellularLocation>
        <location evidence="8">Nucleus</location>
    </subcellularLocation>
</comment>
<protein>
    <recommendedName>
        <fullName evidence="6">Forkhead box protein fkh-2</fullName>
    </recommendedName>
    <alternativeName>
        <fullName evidence="7">Forkhead transcription factor family member fkh-2</fullName>
    </alternativeName>
</protein>
<dbReference type="InterPro" id="IPR036390">
    <property type="entry name" value="WH_DNA-bd_sf"/>
</dbReference>
<dbReference type="InterPro" id="IPR050211">
    <property type="entry name" value="FOX_domain-containing"/>
</dbReference>
<dbReference type="CDD" id="cd20023">
    <property type="entry name" value="FH_FOXJ1"/>
    <property type="match status" value="1"/>
</dbReference>
<dbReference type="InterPro" id="IPR018122">
    <property type="entry name" value="TF_fork_head_CS_1"/>
</dbReference>
<evidence type="ECO:0000256" key="1">
    <source>
        <dbReference type="ARBA" id="ARBA00022794"/>
    </source>
</evidence>
<evidence type="ECO:0000256" key="6">
    <source>
        <dbReference type="ARBA" id="ARBA00071019"/>
    </source>
</evidence>
<evidence type="ECO:0000313" key="10">
    <source>
        <dbReference type="EMBL" id="KFD53513.1"/>
    </source>
</evidence>
<dbReference type="PANTHER" id="PTHR11829:SF343">
    <property type="entry name" value="FORK-HEAD DOMAIN-CONTAINING PROTEIN"/>
    <property type="match status" value="1"/>
</dbReference>
<dbReference type="GO" id="GO:0030030">
    <property type="term" value="P:cell projection organization"/>
    <property type="evidence" value="ECO:0007669"/>
    <property type="project" value="UniProtKB-KW"/>
</dbReference>
<comment type="function">
    <text evidence="5">Transcription factor. Plays a role in embryogenesis and later development, perhaps acting redundantly with forkhead protein pes-1.</text>
</comment>
<dbReference type="Proteomes" id="UP000030758">
    <property type="component" value="Unassembled WGS sequence"/>
</dbReference>
<dbReference type="SUPFAM" id="SSF46785">
    <property type="entry name" value="Winged helix' DNA-binding domain"/>
    <property type="match status" value="1"/>
</dbReference>
<evidence type="ECO:0000256" key="4">
    <source>
        <dbReference type="ARBA" id="ARBA00034770"/>
    </source>
</evidence>
<dbReference type="EMBL" id="KL367480">
    <property type="protein sequence ID" value="KFD71816.1"/>
    <property type="molecule type" value="Genomic_DNA"/>
</dbReference>
<dbReference type="FunFam" id="1.10.10.10:FF:000135">
    <property type="entry name" value="forkhead box protein G1"/>
    <property type="match status" value="1"/>
</dbReference>
<gene>
    <name evidence="10" type="ORF">M513_05619</name>
    <name evidence="11" type="ORF">M514_05619</name>
</gene>
<keyword evidence="1" id="KW-0970">Cilium biogenesis/degradation</keyword>
<keyword evidence="2 8" id="KW-0238">DNA-binding</keyword>
<dbReference type="InterPro" id="IPR036388">
    <property type="entry name" value="WH-like_DNA-bd_sf"/>
</dbReference>
<dbReference type="PRINTS" id="PR00053">
    <property type="entry name" value="FORKHEAD"/>
</dbReference>
<dbReference type="GO" id="GO:0005634">
    <property type="term" value="C:nucleus"/>
    <property type="evidence" value="ECO:0007669"/>
    <property type="project" value="UniProtKB-SubCell"/>
</dbReference>
<accession>A0A085M8G7</accession>
<keyword evidence="12" id="KW-1185">Reference proteome</keyword>
<dbReference type="PROSITE" id="PS00658">
    <property type="entry name" value="FORK_HEAD_2"/>
    <property type="match status" value="1"/>
</dbReference>
<dbReference type="InterPro" id="IPR030456">
    <property type="entry name" value="TF_fork_head_CS_2"/>
</dbReference>
<evidence type="ECO:0000256" key="2">
    <source>
        <dbReference type="ARBA" id="ARBA00023125"/>
    </source>
</evidence>
<dbReference type="InterPro" id="IPR047512">
    <property type="entry name" value="FH_FOXJ1"/>
</dbReference>
<reference evidence="10 12" key="1">
    <citation type="journal article" date="2014" name="Nat. Genet.">
        <title>Genome and transcriptome of the porcine whipworm Trichuris suis.</title>
        <authorList>
            <person name="Jex A.R."/>
            <person name="Nejsum P."/>
            <person name="Schwarz E.M."/>
            <person name="Hu L."/>
            <person name="Young N.D."/>
            <person name="Hall R.S."/>
            <person name="Korhonen P.K."/>
            <person name="Liao S."/>
            <person name="Thamsborg S."/>
            <person name="Xia J."/>
            <person name="Xu P."/>
            <person name="Wang S."/>
            <person name="Scheerlinck J.P."/>
            <person name="Hofmann A."/>
            <person name="Sternberg P.W."/>
            <person name="Wang J."/>
            <person name="Gasser R.B."/>
        </authorList>
    </citation>
    <scope>NUCLEOTIDE SEQUENCE [LARGE SCALE GENOMIC DNA]</scope>
    <source>
        <strain evidence="11">DCEP-RM93F</strain>
        <strain evidence="10">DCEP-RM93M</strain>
    </source>
</reference>
<sequence>MLALFTCFCGMQTTDDALTNLSWLIQHQQPLAPIGPQSPPSSPPAVSKTVVVRNQPDTAASASPSSAFDRSWATTMPINYHMEPVKPPYSYAQLIAMAMQAHGNEKVLLTNIYSWIRENFAYFRTNDTTWQNSVRHNLSLNKQFIKVPRDPRDKGKGSYWMLDPRMKDSYCLRRRNFGDFSHRKTQQQQAIRPQVNPAIKVFLESSSRSCNGVQVALSDNSHRTWSQDADQYSSMEDAAAVAAICENFGDLNNQECLYGDDSYSGFLDFNEKMFKRDFLSQDADYCPLGAKLLEGYDDDISKVQREFTWEPFRDFPDCNTSQCETFDSESNDLPLRIPTPEWWDNVNSANSLLLSSCAGGLPSPHDEQSYNRLSPCSTNNLSLNCEMSSGGPRANCSPSTMHCCSDLVDKHDDPMLQWTDGHFSESDSSSMFLDMDTPTKTANITCSEVSRGTVNSSLNAPSINHYS</sequence>
<dbReference type="AlphaFoldDB" id="A0A085M8G7"/>
<keyword evidence="3 8" id="KW-0539">Nucleus</keyword>
<dbReference type="PROSITE" id="PS00657">
    <property type="entry name" value="FORK_HEAD_1"/>
    <property type="match status" value="1"/>
</dbReference>
<evidence type="ECO:0000256" key="5">
    <source>
        <dbReference type="ARBA" id="ARBA00056063"/>
    </source>
</evidence>
<comment type="similarity">
    <text evidence="4">Belongs to the FOXJ1 family.</text>
</comment>
<evidence type="ECO:0000313" key="11">
    <source>
        <dbReference type="EMBL" id="KFD71816.1"/>
    </source>
</evidence>
<evidence type="ECO:0000313" key="12">
    <source>
        <dbReference type="Proteomes" id="UP000030764"/>
    </source>
</evidence>
<feature type="domain" description="Fork-head" evidence="9">
    <location>
        <begin position="86"/>
        <end position="176"/>
    </location>
</feature>
<dbReference type="Gene3D" id="1.10.10.10">
    <property type="entry name" value="Winged helix-like DNA-binding domain superfamily/Winged helix DNA-binding domain"/>
    <property type="match status" value="1"/>
</dbReference>
<evidence type="ECO:0000256" key="3">
    <source>
        <dbReference type="ARBA" id="ARBA00023242"/>
    </source>
</evidence>
<feature type="DNA-binding region" description="Fork-head" evidence="8">
    <location>
        <begin position="86"/>
        <end position="176"/>
    </location>
</feature>
<proteinExistence type="inferred from homology"/>
<dbReference type="PANTHER" id="PTHR11829">
    <property type="entry name" value="FORKHEAD BOX PROTEIN"/>
    <property type="match status" value="1"/>
</dbReference>
<dbReference type="GO" id="GO:0000978">
    <property type="term" value="F:RNA polymerase II cis-regulatory region sequence-specific DNA binding"/>
    <property type="evidence" value="ECO:0007669"/>
    <property type="project" value="TreeGrafter"/>
</dbReference>
<evidence type="ECO:0000256" key="8">
    <source>
        <dbReference type="PROSITE-ProRule" id="PRU00089"/>
    </source>
</evidence>
<name>A0A085M8G7_9BILA</name>
<dbReference type="GO" id="GO:0000981">
    <property type="term" value="F:DNA-binding transcription factor activity, RNA polymerase II-specific"/>
    <property type="evidence" value="ECO:0007669"/>
    <property type="project" value="TreeGrafter"/>
</dbReference>
<dbReference type="PROSITE" id="PS50039">
    <property type="entry name" value="FORK_HEAD_3"/>
    <property type="match status" value="1"/>
</dbReference>
<dbReference type="Pfam" id="PF00250">
    <property type="entry name" value="Forkhead"/>
    <property type="match status" value="1"/>
</dbReference>
<organism evidence="10 12">
    <name type="scientific">Trichuris suis</name>
    <name type="common">pig whipworm</name>
    <dbReference type="NCBI Taxonomy" id="68888"/>
    <lineage>
        <taxon>Eukaryota</taxon>
        <taxon>Metazoa</taxon>
        <taxon>Ecdysozoa</taxon>
        <taxon>Nematoda</taxon>
        <taxon>Enoplea</taxon>
        <taxon>Dorylaimia</taxon>
        <taxon>Trichinellida</taxon>
        <taxon>Trichuridae</taxon>
        <taxon>Trichuris</taxon>
    </lineage>
</organism>
<evidence type="ECO:0000256" key="7">
    <source>
        <dbReference type="ARBA" id="ARBA00077297"/>
    </source>
</evidence>
<dbReference type="InterPro" id="IPR001766">
    <property type="entry name" value="Fork_head_dom"/>
</dbReference>
<evidence type="ECO:0000259" key="9">
    <source>
        <dbReference type="PROSITE" id="PS50039"/>
    </source>
</evidence>